<keyword evidence="4 5" id="KW-0539">Nucleus</keyword>
<dbReference type="PRINTS" id="PR00024">
    <property type="entry name" value="HOMEOBOX"/>
</dbReference>
<reference evidence="9 10" key="1">
    <citation type="submission" date="2023-09" db="EMBL/GenBank/DDBJ databases">
        <title>Genomes of two closely related lineages of the louse Polyplax serrata with different host specificities.</title>
        <authorList>
            <person name="Martinu J."/>
            <person name="Tarabai H."/>
            <person name="Stefka J."/>
            <person name="Hypsa V."/>
        </authorList>
    </citation>
    <scope>NUCLEOTIDE SEQUENCE [LARGE SCALE GENOMIC DNA]</scope>
    <source>
        <strain evidence="9">98ZLc_SE</strain>
    </source>
</reference>
<dbReference type="InterPro" id="IPR017970">
    <property type="entry name" value="Homeobox_CS"/>
</dbReference>
<dbReference type="Proteomes" id="UP001359485">
    <property type="component" value="Unassembled WGS sequence"/>
</dbReference>
<evidence type="ECO:0000313" key="10">
    <source>
        <dbReference type="Proteomes" id="UP001359485"/>
    </source>
</evidence>
<dbReference type="InterPro" id="IPR020479">
    <property type="entry name" value="HD_metazoa"/>
</dbReference>
<evidence type="ECO:0000259" key="8">
    <source>
        <dbReference type="PROSITE" id="PS50071"/>
    </source>
</evidence>
<evidence type="ECO:0000256" key="6">
    <source>
        <dbReference type="RuleBase" id="RU000682"/>
    </source>
</evidence>
<dbReference type="CDD" id="cd00086">
    <property type="entry name" value="homeodomain"/>
    <property type="match status" value="1"/>
</dbReference>
<protein>
    <recommendedName>
        <fullName evidence="8">Homeobox domain-containing protein</fullName>
    </recommendedName>
</protein>
<evidence type="ECO:0000256" key="2">
    <source>
        <dbReference type="ARBA" id="ARBA00023125"/>
    </source>
</evidence>
<keyword evidence="3 5" id="KW-0371">Homeobox</keyword>
<accession>A0ABR1AEG9</accession>
<evidence type="ECO:0000256" key="1">
    <source>
        <dbReference type="ARBA" id="ARBA00004123"/>
    </source>
</evidence>
<dbReference type="SMART" id="SM00389">
    <property type="entry name" value="HOX"/>
    <property type="match status" value="1"/>
</dbReference>
<feature type="DNA-binding region" description="Homeobox" evidence="5">
    <location>
        <begin position="226"/>
        <end position="285"/>
    </location>
</feature>
<dbReference type="Gene3D" id="1.10.10.60">
    <property type="entry name" value="Homeodomain-like"/>
    <property type="match status" value="1"/>
</dbReference>
<sequence>MDVNEQRNSDEVCSSNDVMKLLKECDETASQMLGMPEEDGIYSEYPGKIHNEYKEYYPDGNCQDAEDYDEKFILNEMLIQGGNPSYENLTDKSYPQESGFSNGNEKSIVGYGECENEYKLVELGRIESGFCGFGLLPGPSVYPSYLHHAYNLRQGDFYQKDCTYYPVPPQMGWQGDDTTRCAAFGRRSGKLVGNEDTSVAPSSSTDIFSTVDAHPATVTSASQGHQKRARTAYTSAQLVELEKEFHYNRYLCRPRRIELANQLNLTERQIKIWFQNRRMKFKKEQKPGEKSGPMSPMSTVSSIVDKQSPKLSPADYQEDLQTFSNYQEVAGGEVCQNSEKLKNDFDKAVVGGESIALGQEVRSKKVRSDESTPFYETNLNYFNGFDGFYVQSDMSLHTSTTKLGESNHDKT</sequence>
<evidence type="ECO:0000256" key="7">
    <source>
        <dbReference type="SAM" id="MobiDB-lite"/>
    </source>
</evidence>
<keyword evidence="2 5" id="KW-0238">DNA-binding</keyword>
<feature type="domain" description="Homeobox" evidence="8">
    <location>
        <begin position="224"/>
        <end position="284"/>
    </location>
</feature>
<dbReference type="InterPro" id="IPR001356">
    <property type="entry name" value="HD"/>
</dbReference>
<dbReference type="SUPFAM" id="SSF46689">
    <property type="entry name" value="Homeodomain-like"/>
    <property type="match status" value="1"/>
</dbReference>
<keyword evidence="10" id="KW-1185">Reference proteome</keyword>
<organism evidence="9 10">
    <name type="scientific">Polyplax serrata</name>
    <name type="common">Common mouse louse</name>
    <dbReference type="NCBI Taxonomy" id="468196"/>
    <lineage>
        <taxon>Eukaryota</taxon>
        <taxon>Metazoa</taxon>
        <taxon>Ecdysozoa</taxon>
        <taxon>Arthropoda</taxon>
        <taxon>Hexapoda</taxon>
        <taxon>Insecta</taxon>
        <taxon>Pterygota</taxon>
        <taxon>Neoptera</taxon>
        <taxon>Paraneoptera</taxon>
        <taxon>Psocodea</taxon>
        <taxon>Troctomorpha</taxon>
        <taxon>Phthiraptera</taxon>
        <taxon>Anoplura</taxon>
        <taxon>Polyplacidae</taxon>
        <taxon>Polyplax</taxon>
    </lineage>
</organism>
<dbReference type="PANTHER" id="PTHR45664:SF12">
    <property type="entry name" value="PANCREAS_DUODENUM HOMEOBOX PROTEIN 1"/>
    <property type="match status" value="1"/>
</dbReference>
<dbReference type="PANTHER" id="PTHR45664">
    <property type="entry name" value="PROTEIN ZERKNUELLT 1-RELATED"/>
    <property type="match status" value="1"/>
</dbReference>
<dbReference type="EMBL" id="JAWJWF010000051">
    <property type="protein sequence ID" value="KAK6617660.1"/>
    <property type="molecule type" value="Genomic_DNA"/>
</dbReference>
<evidence type="ECO:0000256" key="5">
    <source>
        <dbReference type="PROSITE-ProRule" id="PRU00108"/>
    </source>
</evidence>
<proteinExistence type="predicted"/>
<gene>
    <name evidence="9" type="ORF">RUM44_005248</name>
</gene>
<evidence type="ECO:0000256" key="4">
    <source>
        <dbReference type="ARBA" id="ARBA00023242"/>
    </source>
</evidence>
<evidence type="ECO:0000313" key="9">
    <source>
        <dbReference type="EMBL" id="KAK6617660.1"/>
    </source>
</evidence>
<comment type="caution">
    <text evidence="9">The sequence shown here is derived from an EMBL/GenBank/DDBJ whole genome shotgun (WGS) entry which is preliminary data.</text>
</comment>
<dbReference type="PROSITE" id="PS50071">
    <property type="entry name" value="HOMEOBOX_2"/>
    <property type="match status" value="1"/>
</dbReference>
<dbReference type="PROSITE" id="PS00027">
    <property type="entry name" value="HOMEOBOX_1"/>
    <property type="match status" value="1"/>
</dbReference>
<feature type="region of interest" description="Disordered" evidence="7">
    <location>
        <begin position="281"/>
        <end position="300"/>
    </location>
</feature>
<evidence type="ECO:0000256" key="3">
    <source>
        <dbReference type="ARBA" id="ARBA00023155"/>
    </source>
</evidence>
<name>A0ABR1AEG9_POLSC</name>
<dbReference type="Pfam" id="PF00046">
    <property type="entry name" value="Homeodomain"/>
    <property type="match status" value="1"/>
</dbReference>
<dbReference type="InterPro" id="IPR009057">
    <property type="entry name" value="Homeodomain-like_sf"/>
</dbReference>
<comment type="subcellular location">
    <subcellularLocation>
        <location evidence="1 5 6">Nucleus</location>
    </subcellularLocation>
</comment>